<proteinExistence type="predicted"/>
<organism evidence="1">
    <name type="scientific">Daucus carota subsp. sativus</name>
    <name type="common">Carrot</name>
    <dbReference type="NCBI Taxonomy" id="79200"/>
    <lineage>
        <taxon>Eukaryota</taxon>
        <taxon>Viridiplantae</taxon>
        <taxon>Streptophyta</taxon>
        <taxon>Embryophyta</taxon>
        <taxon>Tracheophyta</taxon>
        <taxon>Spermatophyta</taxon>
        <taxon>Magnoliopsida</taxon>
        <taxon>eudicotyledons</taxon>
        <taxon>Gunneridae</taxon>
        <taxon>Pentapetalae</taxon>
        <taxon>asterids</taxon>
        <taxon>campanulids</taxon>
        <taxon>Apiales</taxon>
        <taxon>Apiaceae</taxon>
        <taxon>Apioideae</taxon>
        <taxon>Scandiceae</taxon>
        <taxon>Daucinae</taxon>
        <taxon>Daucus</taxon>
        <taxon>Daucus sect. Daucus</taxon>
    </lineage>
</organism>
<name>A0A175YKZ2_DAUCS</name>
<reference evidence="1" key="1">
    <citation type="journal article" date="2016" name="Nat. Genet.">
        <title>A high-quality carrot genome assembly provides new insights into carotenoid accumulation and asterid genome evolution.</title>
        <authorList>
            <person name="Iorizzo M."/>
            <person name="Ellison S."/>
            <person name="Senalik D."/>
            <person name="Zeng P."/>
            <person name="Satapoomin P."/>
            <person name="Huang J."/>
            <person name="Bowman M."/>
            <person name="Iovene M."/>
            <person name="Sanseverino W."/>
            <person name="Cavagnaro P."/>
            <person name="Yildiz M."/>
            <person name="Macko-Podgorni A."/>
            <person name="Moranska E."/>
            <person name="Grzebelus E."/>
            <person name="Grzebelus D."/>
            <person name="Ashrafi H."/>
            <person name="Zheng Z."/>
            <person name="Cheng S."/>
            <person name="Spooner D."/>
            <person name="Van Deynze A."/>
            <person name="Simon P."/>
        </authorList>
    </citation>
    <scope>NUCLEOTIDE SEQUENCE [LARGE SCALE GENOMIC DNA]</scope>
    <source>
        <tissue evidence="1">Leaf</tissue>
    </source>
</reference>
<dbReference type="Gramene" id="KZM84143">
    <property type="protein sequence ID" value="KZM84143"/>
    <property type="gene ID" value="DCAR_028310"/>
</dbReference>
<protein>
    <submittedName>
        <fullName evidence="1">Uncharacterized protein</fullName>
    </submittedName>
</protein>
<sequence>MEKKGIFPLKYPRFILLTNGPPNQTPVMDIPDEFLTAVGEKIPNNVKIQFPNGRVVHVHYRRDSKRLTHLDPLYLELGRESGFFLVMAYKGNGIFSVVVIGHGSTEIEYGKNRCVARSPVMWQGWRDQVEIPCICSRPPIPGPFALCLANGVEYQGRFSSEDNCIHGLVSITEDFIVEAFDILFFTYRGNGRFDLAIFNTSKVENLLEREIIETDSSLSADSGIEEEPDIDALVAKQGVQPNQGDNGPEDVPVSFERVLSWSNVHGSCHGVHIPRTVKPGLREWQSGEDITLQTVRGSWNVGIVMNNRVLERMESIP</sequence>
<dbReference type="EMBL" id="LNRQ01000008">
    <property type="protein sequence ID" value="KZM84143.1"/>
    <property type="molecule type" value="Genomic_DNA"/>
</dbReference>
<comment type="caution">
    <text evidence="1">The sequence shown here is derived from an EMBL/GenBank/DDBJ whole genome shotgun (WGS) entry which is preliminary data.</text>
</comment>
<dbReference type="AlphaFoldDB" id="A0A175YKZ2"/>
<gene>
    <name evidence="1" type="ORF">DCAR_028310</name>
</gene>
<evidence type="ECO:0000313" key="1">
    <source>
        <dbReference type="EMBL" id="KZM84143.1"/>
    </source>
</evidence>
<accession>A0A175YKZ2</accession>